<protein>
    <recommendedName>
        <fullName evidence="2">PPM-type phosphatase domain-containing protein</fullName>
    </recommendedName>
</protein>
<evidence type="ECO:0000313" key="4">
    <source>
        <dbReference type="Proteomes" id="UP001465755"/>
    </source>
</evidence>
<dbReference type="SUPFAM" id="SSF81606">
    <property type="entry name" value="PP2C-like"/>
    <property type="match status" value="1"/>
</dbReference>
<feature type="compositionally biased region" description="Low complexity" evidence="1">
    <location>
        <begin position="53"/>
        <end position="65"/>
    </location>
</feature>
<dbReference type="CDD" id="cd00143">
    <property type="entry name" value="PP2Cc"/>
    <property type="match status" value="1"/>
</dbReference>
<dbReference type="SMART" id="SM00332">
    <property type="entry name" value="PP2Cc"/>
    <property type="match status" value="1"/>
</dbReference>
<evidence type="ECO:0000256" key="1">
    <source>
        <dbReference type="SAM" id="MobiDB-lite"/>
    </source>
</evidence>
<dbReference type="EMBL" id="JALJOQ010000005">
    <property type="protein sequence ID" value="KAK9813441.1"/>
    <property type="molecule type" value="Genomic_DNA"/>
</dbReference>
<dbReference type="PROSITE" id="PS51746">
    <property type="entry name" value="PPM_2"/>
    <property type="match status" value="1"/>
</dbReference>
<proteinExistence type="predicted"/>
<organism evidence="3 4">
    <name type="scientific">Symbiochloris irregularis</name>
    <dbReference type="NCBI Taxonomy" id="706552"/>
    <lineage>
        <taxon>Eukaryota</taxon>
        <taxon>Viridiplantae</taxon>
        <taxon>Chlorophyta</taxon>
        <taxon>core chlorophytes</taxon>
        <taxon>Trebouxiophyceae</taxon>
        <taxon>Trebouxiales</taxon>
        <taxon>Trebouxiaceae</taxon>
        <taxon>Symbiochloris</taxon>
    </lineage>
</organism>
<feature type="compositionally biased region" description="Basic and acidic residues" evidence="1">
    <location>
        <begin position="82"/>
        <end position="92"/>
    </location>
</feature>
<dbReference type="PANTHER" id="PTHR47992">
    <property type="entry name" value="PROTEIN PHOSPHATASE"/>
    <property type="match status" value="1"/>
</dbReference>
<keyword evidence="4" id="KW-1185">Reference proteome</keyword>
<dbReference type="GO" id="GO:0004722">
    <property type="term" value="F:protein serine/threonine phosphatase activity"/>
    <property type="evidence" value="ECO:0007669"/>
    <property type="project" value="InterPro"/>
</dbReference>
<dbReference type="Pfam" id="PF00481">
    <property type="entry name" value="PP2C"/>
    <property type="match status" value="1"/>
</dbReference>
<feature type="region of interest" description="Disordered" evidence="1">
    <location>
        <begin position="348"/>
        <end position="385"/>
    </location>
</feature>
<feature type="region of interest" description="Disordered" evidence="1">
    <location>
        <begin position="537"/>
        <end position="566"/>
    </location>
</feature>
<dbReference type="InterPro" id="IPR001932">
    <property type="entry name" value="PPM-type_phosphatase-like_dom"/>
</dbReference>
<reference evidence="3 4" key="1">
    <citation type="journal article" date="2024" name="Nat. Commun.">
        <title>Phylogenomics reveals the evolutionary origins of lichenization in chlorophyte algae.</title>
        <authorList>
            <person name="Puginier C."/>
            <person name="Libourel C."/>
            <person name="Otte J."/>
            <person name="Skaloud P."/>
            <person name="Haon M."/>
            <person name="Grisel S."/>
            <person name="Petersen M."/>
            <person name="Berrin J.G."/>
            <person name="Delaux P.M."/>
            <person name="Dal Grande F."/>
            <person name="Keller J."/>
        </authorList>
    </citation>
    <scope>NUCLEOTIDE SEQUENCE [LARGE SCALE GENOMIC DNA]</scope>
    <source>
        <strain evidence="3 4">SAG 2036</strain>
    </source>
</reference>
<feature type="region of interest" description="Disordered" evidence="1">
    <location>
        <begin position="1"/>
        <end position="94"/>
    </location>
</feature>
<feature type="domain" description="PPM-type phosphatase" evidence="2">
    <location>
        <begin position="92"/>
        <end position="326"/>
    </location>
</feature>
<gene>
    <name evidence="3" type="ORF">WJX73_009292</name>
</gene>
<feature type="compositionally biased region" description="Basic and acidic residues" evidence="1">
    <location>
        <begin position="40"/>
        <end position="49"/>
    </location>
</feature>
<dbReference type="InterPro" id="IPR036457">
    <property type="entry name" value="PPM-type-like_dom_sf"/>
</dbReference>
<evidence type="ECO:0000259" key="2">
    <source>
        <dbReference type="PROSITE" id="PS51746"/>
    </source>
</evidence>
<sequence>MGCFSAPKVVGPAPTGRKLPPKHKIKSAFEASQPETPNSDYDREGERLGEYNSSSLGSLSSGASSVIPAGVYSENLSPAPSPKKERSSRKLDAQVSSVRARYASHSRPGFALDLAEKENQAENYKEALQTRIPACAQVIRNYGIDCSMSGSTAVVAVLQSNCKLTVANLGDCRCFIGGVCKDGQAYSIPLTTDHTLAEPAEELRIRDCKGWIGRCMSDGKPVGPKRMYLPQQNVPGLALTRAIGDFVAADIGLSAEPDIIEYQVRRQDRYLVICSDGLFEFMSNKKIIGKIHKLAAAGLAPQEIASRMNSSRSPKGSDTRVLRTCDHASNSRGFNGSLVDTNMSVDSYAGDSTEPSSPCCRGTSSPFETPNAARQSMDGTSRTQSFKSPFMRYAVPETPHGGVHSQPSFTLNLPPPPSPNRSFSRQLTGAESLNAARAESALQRANSRAMQCADSSALQRAGSRAITRADSRALGYNSSIGRSNSMTPPRAQSRTFSGALQLADSYMAARQHSSRGFNGAFAPSDSSVAPASMMFGDSSRPSFRRQRPPAAALSTWHDAGHDAHWE</sequence>
<comment type="caution">
    <text evidence="3">The sequence shown here is derived from an EMBL/GenBank/DDBJ whole genome shotgun (WGS) entry which is preliminary data.</text>
</comment>
<evidence type="ECO:0000313" key="3">
    <source>
        <dbReference type="EMBL" id="KAK9813441.1"/>
    </source>
</evidence>
<name>A0AAW1PV60_9CHLO</name>
<dbReference type="Proteomes" id="UP001465755">
    <property type="component" value="Unassembled WGS sequence"/>
</dbReference>
<dbReference type="InterPro" id="IPR015655">
    <property type="entry name" value="PP2C"/>
</dbReference>
<dbReference type="Gene3D" id="3.60.40.10">
    <property type="entry name" value="PPM-type phosphatase domain"/>
    <property type="match status" value="1"/>
</dbReference>
<accession>A0AAW1PV60</accession>
<dbReference type="AlphaFoldDB" id="A0AAW1PV60"/>
<feature type="compositionally biased region" description="Polar residues" evidence="1">
    <location>
        <begin position="362"/>
        <end position="385"/>
    </location>
</feature>